<keyword evidence="2" id="KW-0812">Transmembrane</keyword>
<name>A0A8B9RAR2_ASTMX</name>
<dbReference type="Ensembl" id="ENSAMXT00005031808.1">
    <property type="protein sequence ID" value="ENSAMXP00005028994.1"/>
    <property type="gene ID" value="ENSAMXG00005014391.1"/>
</dbReference>
<protein>
    <submittedName>
        <fullName evidence="3">Uncharacterized protein</fullName>
    </submittedName>
</protein>
<evidence type="ECO:0000313" key="4">
    <source>
        <dbReference type="Proteomes" id="UP000694621"/>
    </source>
</evidence>
<evidence type="ECO:0000313" key="3">
    <source>
        <dbReference type="Ensembl" id="ENSAMXP00005028994.1"/>
    </source>
</evidence>
<proteinExistence type="predicted"/>
<feature type="compositionally biased region" description="Basic and acidic residues" evidence="1">
    <location>
        <begin position="1"/>
        <end position="10"/>
    </location>
</feature>
<reference evidence="3" key="1">
    <citation type="submission" date="2025-08" db="UniProtKB">
        <authorList>
            <consortium name="Ensembl"/>
        </authorList>
    </citation>
    <scope>IDENTIFICATION</scope>
</reference>
<dbReference type="Proteomes" id="UP000694621">
    <property type="component" value="Unplaced"/>
</dbReference>
<dbReference type="AlphaFoldDB" id="A0A8B9RAR2"/>
<feature type="transmembrane region" description="Helical" evidence="2">
    <location>
        <begin position="85"/>
        <end position="105"/>
    </location>
</feature>
<keyword evidence="2" id="KW-1133">Transmembrane helix</keyword>
<evidence type="ECO:0000256" key="2">
    <source>
        <dbReference type="SAM" id="Phobius"/>
    </source>
</evidence>
<feature type="region of interest" description="Disordered" evidence="1">
    <location>
        <begin position="1"/>
        <end position="21"/>
    </location>
</feature>
<sequence>MPLDHDKDVYTEPPPRTPVVDKQTTLPNPALILAKLFYYSVDLPVTTFRGENLLFLSGHLFFPRDVYSDCNPNMNNMIKMFASGIMQWVVMINTMKCLIIFFNLAKTDCRIQLIKYS</sequence>
<accession>A0A8B9RAR2</accession>
<evidence type="ECO:0000256" key="1">
    <source>
        <dbReference type="SAM" id="MobiDB-lite"/>
    </source>
</evidence>
<organism evidence="3 4">
    <name type="scientific">Astyanax mexicanus</name>
    <name type="common">Blind cave fish</name>
    <name type="synonym">Astyanax fasciatus mexicanus</name>
    <dbReference type="NCBI Taxonomy" id="7994"/>
    <lineage>
        <taxon>Eukaryota</taxon>
        <taxon>Metazoa</taxon>
        <taxon>Chordata</taxon>
        <taxon>Craniata</taxon>
        <taxon>Vertebrata</taxon>
        <taxon>Euteleostomi</taxon>
        <taxon>Actinopterygii</taxon>
        <taxon>Neopterygii</taxon>
        <taxon>Teleostei</taxon>
        <taxon>Ostariophysi</taxon>
        <taxon>Characiformes</taxon>
        <taxon>Characoidei</taxon>
        <taxon>Acestrorhamphidae</taxon>
        <taxon>Acestrorhamphinae</taxon>
        <taxon>Astyanax</taxon>
    </lineage>
</organism>
<keyword evidence="2" id="KW-0472">Membrane</keyword>